<keyword evidence="1" id="KW-1133">Transmembrane helix</keyword>
<protein>
    <submittedName>
        <fullName evidence="3">Reticulon-like protein B21 isoform X1</fullName>
    </submittedName>
</protein>
<dbReference type="Proteomes" id="UP001140949">
    <property type="component" value="Unassembled WGS sequence"/>
</dbReference>
<evidence type="ECO:0000313" key="4">
    <source>
        <dbReference type="Proteomes" id="UP001140949"/>
    </source>
</evidence>
<evidence type="ECO:0000256" key="1">
    <source>
        <dbReference type="SAM" id="Phobius"/>
    </source>
</evidence>
<sequence length="137" mass="15810">MTKRTRRQRSPWQWLRIGLPCPRITLLLTTLVTSRGTNQDSQHCGPGHVERCSKIGICVRLWELPSCSSSYATDLNFSLISAMSYLGLVYLAMIFLYKSILRSGSREFDVRAERCMIGEEEAIWMLRFLLPYINEVC</sequence>
<feature type="chain" id="PRO_5043713514" evidence="2">
    <location>
        <begin position="37"/>
        <end position="137"/>
    </location>
</feature>
<evidence type="ECO:0000313" key="3">
    <source>
        <dbReference type="EMBL" id="KAJ6813150.1"/>
    </source>
</evidence>
<feature type="transmembrane region" description="Helical" evidence="1">
    <location>
        <begin position="75"/>
        <end position="97"/>
    </location>
</feature>
<keyword evidence="2" id="KW-0732">Signal</keyword>
<dbReference type="InterPro" id="IPR044647">
    <property type="entry name" value="RTNLB17/18/21"/>
</dbReference>
<comment type="caution">
    <text evidence="3">The sequence shown here is derived from an EMBL/GenBank/DDBJ whole genome shotgun (WGS) entry which is preliminary data.</text>
</comment>
<accession>A0AAX6F9L1</accession>
<feature type="signal peptide" evidence="2">
    <location>
        <begin position="1"/>
        <end position="36"/>
    </location>
</feature>
<gene>
    <name evidence="3" type="ORF">M6B38_147395</name>
</gene>
<dbReference type="AlphaFoldDB" id="A0AAX6F9L1"/>
<dbReference type="EMBL" id="JANAVB010030814">
    <property type="protein sequence ID" value="KAJ6813150.1"/>
    <property type="molecule type" value="Genomic_DNA"/>
</dbReference>
<keyword evidence="1" id="KW-0812">Transmembrane</keyword>
<keyword evidence="1" id="KW-0472">Membrane</keyword>
<reference evidence="3" key="1">
    <citation type="journal article" date="2023" name="GigaByte">
        <title>Genome assembly of the bearded iris, Iris pallida Lam.</title>
        <authorList>
            <person name="Bruccoleri R.E."/>
            <person name="Oakeley E.J."/>
            <person name="Faust A.M.E."/>
            <person name="Altorfer M."/>
            <person name="Dessus-Babus S."/>
            <person name="Burckhardt D."/>
            <person name="Oertli M."/>
            <person name="Naumann U."/>
            <person name="Petersen F."/>
            <person name="Wong J."/>
        </authorList>
    </citation>
    <scope>NUCLEOTIDE SEQUENCE</scope>
    <source>
        <strain evidence="3">GSM-AAB239-AS_SAM_17_03QT</strain>
    </source>
</reference>
<dbReference type="PANTHER" id="PTHR46626">
    <property type="entry name" value="RETICULON-LIKE PROTEIN B17"/>
    <property type="match status" value="1"/>
</dbReference>
<keyword evidence="4" id="KW-1185">Reference proteome</keyword>
<dbReference type="PANTHER" id="PTHR46626:SF1">
    <property type="entry name" value="RETICULON-LIKE PROTEIN B21"/>
    <property type="match status" value="1"/>
</dbReference>
<name>A0AAX6F9L1_IRIPA</name>
<evidence type="ECO:0000256" key="2">
    <source>
        <dbReference type="SAM" id="SignalP"/>
    </source>
</evidence>
<proteinExistence type="predicted"/>
<reference evidence="3" key="2">
    <citation type="submission" date="2023-04" db="EMBL/GenBank/DDBJ databases">
        <authorList>
            <person name="Bruccoleri R.E."/>
            <person name="Oakeley E.J."/>
            <person name="Faust A.-M."/>
            <person name="Dessus-Babus S."/>
            <person name="Altorfer M."/>
            <person name="Burckhardt D."/>
            <person name="Oertli M."/>
            <person name="Naumann U."/>
            <person name="Petersen F."/>
            <person name="Wong J."/>
        </authorList>
    </citation>
    <scope>NUCLEOTIDE SEQUENCE</scope>
    <source>
        <strain evidence="3">GSM-AAB239-AS_SAM_17_03QT</strain>
        <tissue evidence="3">Leaf</tissue>
    </source>
</reference>
<organism evidence="3 4">
    <name type="scientific">Iris pallida</name>
    <name type="common">Sweet iris</name>
    <dbReference type="NCBI Taxonomy" id="29817"/>
    <lineage>
        <taxon>Eukaryota</taxon>
        <taxon>Viridiplantae</taxon>
        <taxon>Streptophyta</taxon>
        <taxon>Embryophyta</taxon>
        <taxon>Tracheophyta</taxon>
        <taxon>Spermatophyta</taxon>
        <taxon>Magnoliopsida</taxon>
        <taxon>Liliopsida</taxon>
        <taxon>Asparagales</taxon>
        <taxon>Iridaceae</taxon>
        <taxon>Iridoideae</taxon>
        <taxon>Irideae</taxon>
        <taxon>Iris</taxon>
    </lineage>
</organism>